<sequence>MASPAEKNNYYVPVHNQPDPLRLPRRIAADALDRIPEPYRAAYIEEEDPTKGFELSTRIADAIRDGEAEIASLNAELAKIQVEGPAKLATVKKQMRDDAVNETLQVALTKAGVKTELFDAALALVKRKAEFEAEKSDDGTYAVQARTPFGLATVESVVQQFVDSDEGAAYRGKRAAPSAGNSFSQLQAGLKAGR</sequence>
<organism evidence="1 2">
    <name type="scientific">Mesorhizobium shangrilense</name>
    <dbReference type="NCBI Taxonomy" id="460060"/>
    <lineage>
        <taxon>Bacteria</taxon>
        <taxon>Pseudomonadati</taxon>
        <taxon>Pseudomonadota</taxon>
        <taxon>Alphaproteobacteria</taxon>
        <taxon>Hyphomicrobiales</taxon>
        <taxon>Phyllobacteriaceae</taxon>
        <taxon>Mesorhizobium</taxon>
    </lineage>
</organism>
<reference evidence="1 2" key="1">
    <citation type="submission" date="2024-06" db="EMBL/GenBank/DDBJ databases">
        <authorList>
            <person name="Kim D.-U."/>
        </authorList>
    </citation>
    <scope>NUCLEOTIDE SEQUENCE [LARGE SCALE GENOMIC DNA]</scope>
    <source>
        <strain evidence="1 2">KACC15460</strain>
    </source>
</reference>
<dbReference type="Proteomes" id="UP001548832">
    <property type="component" value="Unassembled WGS sequence"/>
</dbReference>
<name>A0ABV2DBB6_9HYPH</name>
<comment type="caution">
    <text evidence="1">The sequence shown here is derived from an EMBL/GenBank/DDBJ whole genome shotgun (WGS) entry which is preliminary data.</text>
</comment>
<proteinExistence type="predicted"/>
<protein>
    <submittedName>
        <fullName evidence="1">Uncharacterized protein</fullName>
    </submittedName>
</protein>
<gene>
    <name evidence="1" type="ORF">ABVQ20_10225</name>
</gene>
<dbReference type="RefSeq" id="WP_354459379.1">
    <property type="nucleotide sequence ID" value="NZ_JBEWSZ010000001.1"/>
</dbReference>
<evidence type="ECO:0000313" key="1">
    <source>
        <dbReference type="EMBL" id="MET2827349.1"/>
    </source>
</evidence>
<accession>A0ABV2DBB6</accession>
<evidence type="ECO:0000313" key="2">
    <source>
        <dbReference type="Proteomes" id="UP001548832"/>
    </source>
</evidence>
<dbReference type="EMBL" id="JBEWSZ010000001">
    <property type="protein sequence ID" value="MET2827349.1"/>
    <property type="molecule type" value="Genomic_DNA"/>
</dbReference>
<keyword evidence="2" id="KW-1185">Reference proteome</keyword>